<evidence type="ECO:0000313" key="1">
    <source>
        <dbReference type="EMBL" id="SVD60878.1"/>
    </source>
</evidence>
<organism evidence="1">
    <name type="scientific">marine metagenome</name>
    <dbReference type="NCBI Taxonomy" id="408172"/>
    <lineage>
        <taxon>unclassified sequences</taxon>
        <taxon>metagenomes</taxon>
        <taxon>ecological metagenomes</taxon>
    </lineage>
</organism>
<sequence>STKYFADITHNVLGYAYNMSGTDFSSLHVFFLDSGSMAITTESYPEGTGEYFSVTGLCLRGTYGKIITNRLRIGFTGKFIREQIYTTFMQSFAFDIGPHFDTGLYGFKLGMSISNLGPEVKYEGEGLEISCDESPSEICEQTTEYFKLPMTFRLGLSNMIMGPEKESFIRNKNHTFLIAFDAINPIDYTLYGSAGVEYSFKELFFLRGGTHFGHDTAGLSLGMGLAAEIRNYKFSMDYAYVNFGVLDYTHQFGLNFEF</sequence>
<protein>
    <recommendedName>
        <fullName evidence="2">PorV/PorQ family protein</fullName>
    </recommendedName>
</protein>
<dbReference type="NCBIfam" id="NF033709">
    <property type="entry name" value="PorV_fam"/>
    <property type="match status" value="1"/>
</dbReference>
<dbReference type="EMBL" id="UINC01161592">
    <property type="protein sequence ID" value="SVD60878.1"/>
    <property type="molecule type" value="Genomic_DNA"/>
</dbReference>
<reference evidence="1" key="1">
    <citation type="submission" date="2018-05" db="EMBL/GenBank/DDBJ databases">
        <authorList>
            <person name="Lanie J.A."/>
            <person name="Ng W.-L."/>
            <person name="Kazmierczak K.M."/>
            <person name="Andrzejewski T.M."/>
            <person name="Davidsen T.M."/>
            <person name="Wayne K.J."/>
            <person name="Tettelin H."/>
            <person name="Glass J.I."/>
            <person name="Rusch D."/>
            <person name="Podicherti R."/>
            <person name="Tsui H.-C.T."/>
            <person name="Winkler M.E."/>
        </authorList>
    </citation>
    <scope>NUCLEOTIDE SEQUENCE</scope>
</reference>
<evidence type="ECO:0008006" key="2">
    <source>
        <dbReference type="Google" id="ProtNLM"/>
    </source>
</evidence>
<feature type="non-terminal residue" evidence="1">
    <location>
        <position position="1"/>
    </location>
</feature>
<proteinExistence type="predicted"/>
<accession>A0A382WRM0</accession>
<gene>
    <name evidence="1" type="ORF">METZ01_LOCUS413732</name>
</gene>
<dbReference type="AlphaFoldDB" id="A0A382WRM0"/>
<name>A0A382WRM0_9ZZZZ</name>